<feature type="compositionally biased region" description="Basic and acidic residues" evidence="1">
    <location>
        <begin position="1"/>
        <end position="24"/>
    </location>
</feature>
<evidence type="ECO:0000313" key="2">
    <source>
        <dbReference type="EMBL" id="WKW11397.1"/>
    </source>
</evidence>
<feature type="region of interest" description="Disordered" evidence="1">
    <location>
        <begin position="1"/>
        <end position="26"/>
    </location>
</feature>
<dbReference type="EMBL" id="CP130613">
    <property type="protein sequence ID" value="WKW14307.1"/>
    <property type="molecule type" value="Genomic_DNA"/>
</dbReference>
<accession>A0AA49Q6R4</accession>
<evidence type="ECO:0000256" key="1">
    <source>
        <dbReference type="SAM" id="MobiDB-lite"/>
    </source>
</evidence>
<sequence>MSRAFVNDDHEPPRKTGRYERPPDDAPDFAVRAARLLLEAARVSEIADCEAATGLRWADPQFAAAVEAIRAEAELSGDDRLETVATRYLRGVG</sequence>
<protein>
    <submittedName>
        <fullName evidence="2">Uncharacterized protein</fullName>
    </submittedName>
</protein>
<dbReference type="RefSeq" id="WP_367887095.1">
    <property type="nucleotide sequence ID" value="NZ_CP130612.1"/>
</dbReference>
<organism evidence="2">
    <name type="scientific">Pseudogemmatithrix spongiicola</name>
    <dbReference type="NCBI Taxonomy" id="3062599"/>
    <lineage>
        <taxon>Bacteria</taxon>
        <taxon>Pseudomonadati</taxon>
        <taxon>Gemmatimonadota</taxon>
        <taxon>Gemmatimonadia</taxon>
        <taxon>Gemmatimonadales</taxon>
        <taxon>Gemmatimonadaceae</taxon>
        <taxon>Pseudogemmatithrix</taxon>
    </lineage>
</organism>
<evidence type="ECO:0000313" key="4">
    <source>
        <dbReference type="Proteomes" id="UP001229955"/>
    </source>
</evidence>
<proteinExistence type="predicted"/>
<dbReference type="KEGG" id="pspc:Strain318_000642"/>
<dbReference type="Proteomes" id="UP001229955">
    <property type="component" value="Chromosome"/>
</dbReference>
<reference evidence="2" key="1">
    <citation type="submission" date="2023-07" db="EMBL/GenBank/DDBJ databases">
        <authorList>
            <person name="Haufschild T."/>
            <person name="Kallscheuer N."/>
            <person name="Hammer J."/>
            <person name="Kohn T."/>
            <person name="Kabuu M."/>
            <person name="Jogler M."/>
            <person name="Wohfarth N."/>
            <person name="Heuer A."/>
            <person name="Rohde M."/>
            <person name="van Teeseling M.C.F."/>
            <person name="Jogler C."/>
        </authorList>
    </citation>
    <scope>NUCLEOTIDE SEQUENCE</scope>
    <source>
        <strain evidence="2">Strain 138</strain>
        <strain evidence="3">Strain 318</strain>
    </source>
</reference>
<dbReference type="EMBL" id="CP130612">
    <property type="protein sequence ID" value="WKW11397.1"/>
    <property type="molecule type" value="Genomic_DNA"/>
</dbReference>
<accession>A0AA49Q421</accession>
<name>A0AA49Q421_9BACT</name>
<evidence type="ECO:0000313" key="3">
    <source>
        <dbReference type="EMBL" id="WKW14307.1"/>
    </source>
</evidence>
<gene>
    <name evidence="2" type="ORF">Strain138_000642</name>
    <name evidence="3" type="ORF">Strain318_000642</name>
</gene>
<dbReference type="AlphaFoldDB" id="A0AA49Q421"/>
<keyword evidence="4" id="KW-1185">Reference proteome</keyword>